<proteinExistence type="predicted"/>
<dbReference type="PANTHER" id="PTHR30273:SF2">
    <property type="entry name" value="PROTEIN FECR"/>
    <property type="match status" value="1"/>
</dbReference>
<dbReference type="InterPro" id="IPR006860">
    <property type="entry name" value="FecR"/>
</dbReference>
<dbReference type="Pfam" id="PF16220">
    <property type="entry name" value="DUF4880"/>
    <property type="match status" value="1"/>
</dbReference>
<accession>A0A0Q0T3F8</accession>
<sequence length="320" mass="36014">MSEPLSARKVQQALTYLAKLNSDDPSRVEQAREQLARWRNQSREHESAWLEAERRWQMIHRLTPQLRGTVQSHPVNLSRRRLLRQGTGLLAVIGASGWLSWLWRETAPYEQSLLTEHAEPARPVTLPDGSQLLLAAESNVHVTFSHAQREVMLLHGNVYFDVAHEMLRRFVINTRLGQVTVLGTAFSVSDRGGCIQVAVARGRVQVQGLSGEAKILTAGQHVSINMRGEVTAFNPHRQVSPDIENWRNGWWSYTDAPLSEVLAEYNAYAIRPVEISSEAASLRLTGSFPSDRPDMLLHALPRILPVQLVSKAGETYVQLR</sequence>
<evidence type="ECO:0000259" key="2">
    <source>
        <dbReference type="Pfam" id="PF16220"/>
    </source>
</evidence>
<comment type="caution">
    <text evidence="3">The sequence shown here is derived from an EMBL/GenBank/DDBJ whole genome shotgun (WGS) entry which is preliminary data.</text>
</comment>
<evidence type="ECO:0000313" key="4">
    <source>
        <dbReference type="Proteomes" id="UP000050342"/>
    </source>
</evidence>
<organism evidence="3 4">
    <name type="scientific">Pseudomonas endophytica</name>
    <dbReference type="NCBI Taxonomy" id="1563157"/>
    <lineage>
        <taxon>Bacteria</taxon>
        <taxon>Pseudomonadati</taxon>
        <taxon>Pseudomonadota</taxon>
        <taxon>Gammaproteobacteria</taxon>
        <taxon>Pseudomonadales</taxon>
        <taxon>Pseudomonadaceae</taxon>
        <taxon>Pseudomonas</taxon>
    </lineage>
</organism>
<dbReference type="GO" id="GO:0016989">
    <property type="term" value="F:sigma factor antagonist activity"/>
    <property type="evidence" value="ECO:0007669"/>
    <property type="project" value="TreeGrafter"/>
</dbReference>
<dbReference type="PIRSF" id="PIRSF018266">
    <property type="entry name" value="FecR"/>
    <property type="match status" value="1"/>
</dbReference>
<reference evidence="3 4" key="1">
    <citation type="submission" date="2015-10" db="EMBL/GenBank/DDBJ databases">
        <title>Pseudomonas helleri sp. nov. and Pseudomonas weihenstephanensis sp. nov., isolated from raw cows milk.</title>
        <authorList>
            <person name="Von Neubeck M."/>
            <person name="Huptas C."/>
            <person name="Wenning M."/>
            <person name="Scherer S."/>
        </authorList>
    </citation>
    <scope>NUCLEOTIDE SEQUENCE [LARGE SCALE GENOMIC DNA]</scope>
    <source>
        <strain evidence="3 4">BSTT44</strain>
    </source>
</reference>
<protein>
    <submittedName>
        <fullName evidence="3">Iron dicitrate transport regulator FecR</fullName>
    </submittedName>
</protein>
<feature type="domain" description="FecR N-terminal" evidence="2">
    <location>
        <begin position="11"/>
        <end position="54"/>
    </location>
</feature>
<dbReference type="InterPro" id="IPR032623">
    <property type="entry name" value="FecR_N"/>
</dbReference>
<dbReference type="EMBL" id="LLWH01000135">
    <property type="protein sequence ID" value="KQB53913.1"/>
    <property type="molecule type" value="Genomic_DNA"/>
</dbReference>
<dbReference type="InterPro" id="IPR012373">
    <property type="entry name" value="Ferrdict_sens_TM"/>
</dbReference>
<dbReference type="AlphaFoldDB" id="A0A0Q0T3F8"/>
<dbReference type="RefSeq" id="WP_055102610.1">
    <property type="nucleotide sequence ID" value="NZ_LLWH01000135.1"/>
</dbReference>
<evidence type="ECO:0000313" key="3">
    <source>
        <dbReference type="EMBL" id="KQB53913.1"/>
    </source>
</evidence>
<name>A0A0Q0T3F8_9PSED</name>
<dbReference type="STRING" id="1563157.AQS70_08520"/>
<keyword evidence="4" id="KW-1185">Reference proteome</keyword>
<dbReference type="Gene3D" id="2.60.120.1440">
    <property type="match status" value="1"/>
</dbReference>
<dbReference type="OrthoDB" id="9771237at2"/>
<gene>
    <name evidence="3" type="ORF">AQS70_08520</name>
</gene>
<evidence type="ECO:0000259" key="1">
    <source>
        <dbReference type="Pfam" id="PF04773"/>
    </source>
</evidence>
<dbReference type="Proteomes" id="UP000050342">
    <property type="component" value="Unassembled WGS sequence"/>
</dbReference>
<dbReference type="Pfam" id="PF04773">
    <property type="entry name" value="FecR"/>
    <property type="match status" value="1"/>
</dbReference>
<dbReference type="PANTHER" id="PTHR30273">
    <property type="entry name" value="PERIPLASMIC SIGNAL SENSOR AND SIGMA FACTOR ACTIVATOR FECR-RELATED"/>
    <property type="match status" value="1"/>
</dbReference>
<feature type="domain" description="FecR protein" evidence="1">
    <location>
        <begin position="122"/>
        <end position="205"/>
    </location>
</feature>